<keyword evidence="3" id="KW-0493">Microtubule</keyword>
<feature type="compositionally biased region" description="Low complexity" evidence="6">
    <location>
        <begin position="559"/>
        <end position="572"/>
    </location>
</feature>
<dbReference type="PROSITE" id="PS51221">
    <property type="entry name" value="TTL"/>
    <property type="match status" value="1"/>
</dbReference>
<feature type="compositionally biased region" description="Polar residues" evidence="6">
    <location>
        <begin position="17"/>
        <end position="27"/>
    </location>
</feature>
<feature type="compositionally biased region" description="Polar residues" evidence="6">
    <location>
        <begin position="600"/>
        <end position="610"/>
    </location>
</feature>
<reference evidence="7" key="1">
    <citation type="submission" date="2016-07" db="EMBL/GenBank/DDBJ databases">
        <authorList>
            <person name="Bretaudeau A."/>
        </authorList>
    </citation>
    <scope>NUCLEOTIDE SEQUENCE</scope>
    <source>
        <strain evidence="7">Rice</strain>
        <tissue evidence="7">Whole body</tissue>
    </source>
</reference>
<comment type="similarity">
    <text evidence="1">Belongs to the tubulin--tyrosine ligase family.</text>
</comment>
<dbReference type="Pfam" id="PF03133">
    <property type="entry name" value="TTL"/>
    <property type="match status" value="1"/>
</dbReference>
<feature type="region of interest" description="Disordered" evidence="6">
    <location>
        <begin position="1"/>
        <end position="53"/>
    </location>
</feature>
<evidence type="ECO:0000313" key="7">
    <source>
        <dbReference type="EMBL" id="SOQ52168.1"/>
    </source>
</evidence>
<evidence type="ECO:0000256" key="2">
    <source>
        <dbReference type="ARBA" id="ARBA00022598"/>
    </source>
</evidence>
<evidence type="ECO:0000256" key="3">
    <source>
        <dbReference type="ARBA" id="ARBA00022701"/>
    </source>
</evidence>
<feature type="compositionally biased region" description="Basic and acidic residues" evidence="6">
    <location>
        <begin position="528"/>
        <end position="541"/>
    </location>
</feature>
<protein>
    <submittedName>
        <fullName evidence="7">SFRICE_006841</fullName>
    </submittedName>
</protein>
<keyword evidence="4" id="KW-0547">Nucleotide-binding</keyword>
<gene>
    <name evidence="7" type="ORF">SFRICE_006841</name>
</gene>
<dbReference type="GO" id="GO:0036064">
    <property type="term" value="C:ciliary basal body"/>
    <property type="evidence" value="ECO:0007669"/>
    <property type="project" value="TreeGrafter"/>
</dbReference>
<dbReference type="SUPFAM" id="SSF56059">
    <property type="entry name" value="Glutathione synthetase ATP-binding domain-like"/>
    <property type="match status" value="1"/>
</dbReference>
<dbReference type="GO" id="GO:0005874">
    <property type="term" value="C:microtubule"/>
    <property type="evidence" value="ECO:0007669"/>
    <property type="project" value="UniProtKB-KW"/>
</dbReference>
<proteinExistence type="inferred from homology"/>
<evidence type="ECO:0000256" key="1">
    <source>
        <dbReference type="ARBA" id="ARBA00006820"/>
    </source>
</evidence>
<feature type="compositionally biased region" description="Basic and acidic residues" evidence="6">
    <location>
        <begin position="574"/>
        <end position="598"/>
    </location>
</feature>
<evidence type="ECO:0000256" key="6">
    <source>
        <dbReference type="SAM" id="MobiDB-lite"/>
    </source>
</evidence>
<organism evidence="7">
    <name type="scientific">Spodoptera frugiperda</name>
    <name type="common">Fall armyworm</name>
    <dbReference type="NCBI Taxonomy" id="7108"/>
    <lineage>
        <taxon>Eukaryota</taxon>
        <taxon>Metazoa</taxon>
        <taxon>Ecdysozoa</taxon>
        <taxon>Arthropoda</taxon>
        <taxon>Hexapoda</taxon>
        <taxon>Insecta</taxon>
        <taxon>Pterygota</taxon>
        <taxon>Neoptera</taxon>
        <taxon>Endopterygota</taxon>
        <taxon>Lepidoptera</taxon>
        <taxon>Glossata</taxon>
        <taxon>Ditrysia</taxon>
        <taxon>Noctuoidea</taxon>
        <taxon>Noctuidae</taxon>
        <taxon>Amphipyrinae</taxon>
        <taxon>Spodoptera</taxon>
    </lineage>
</organism>
<dbReference type="GO" id="GO:0070740">
    <property type="term" value="F:tubulin-glutamic acid ligase activity"/>
    <property type="evidence" value="ECO:0007669"/>
    <property type="project" value="TreeGrafter"/>
</dbReference>
<dbReference type="InterPro" id="IPR004344">
    <property type="entry name" value="TTL/TTLL_fam"/>
</dbReference>
<dbReference type="AlphaFoldDB" id="A0A2H1WGG6"/>
<feature type="region of interest" description="Disordered" evidence="6">
    <location>
        <begin position="528"/>
        <end position="611"/>
    </location>
</feature>
<feature type="compositionally biased region" description="Basic and acidic residues" evidence="6">
    <location>
        <begin position="34"/>
        <end position="53"/>
    </location>
</feature>
<dbReference type="PANTHER" id="PTHR12241">
    <property type="entry name" value="TUBULIN POLYGLUTAMYLASE"/>
    <property type="match status" value="1"/>
</dbReference>
<sequence>MEVDLQDTFLREEDQQSQHSSKQTYSVANKRKNEKVQEEKVATEQQAKEEKEQAENIASMLIRNYDNKLYGEDDTSQPTSRTAPIIPIEATRKKKKRRRSQISICLTNCRYESIRKVASAFGMREVSEEDAWNFYWTDMSVSVERAKEMKRFQRINHFPGMLEICRKDLLARNLNRMQKIYPKEYNFFPKTWCLPADFGEALNYSKSRKNKTFIIKPECGSQGRGIYLTKSLKDIKPTDKLICQVYLSKPYLVDGYKFDIRVYTLITSCDPLRIFVYNEGLVRFATSRYADPNVNNTTNVFMHLTNYALNKHSRTYVYDSEAGSKRKISTLNKILLSQGVDLDRLWHAIDQVIVKTIISAWPILKHSYHACFPSHDMVHACFEILGFDILLDHKLHPYILEVNHSPSFHTDTQLDREVKEGLLTDTLTMLNIWQCDKRRVLEEDRKRIRDRLLQTNKFAEFTPTEEKEPEKSPWQTQIQWEETHLGNYRRVYPVGEQYASLFQQPSGSLYTGTASSRARGDCTRLQREEFQQTKAKAEALKKPSQPKGPKEGEKKPEEGSSTTTAITTTTITEKPSKAKARADKEQKRKDKDDKDKKLSNKPSLSQQPVSDVTLLEPKVSEWFLDDQRTPVRVVRSTASTKKVPEKEVKPTYVLCSFEPDPIVEKEERERVNLLAQRDFLIRSYGMLEQIYLVMKKMGTLRPEDERKYGVYGRLSVVSNSPKTAIKKSKTVAQRPNDNGDYSDSGLQVQCRDVVIYERPLPVLDVPERSTKAHLARTAYTIRRMSSSTSVGPAAQVNVRQK</sequence>
<evidence type="ECO:0000256" key="5">
    <source>
        <dbReference type="ARBA" id="ARBA00022840"/>
    </source>
</evidence>
<dbReference type="GO" id="GO:0015631">
    <property type="term" value="F:tubulin binding"/>
    <property type="evidence" value="ECO:0007669"/>
    <property type="project" value="TreeGrafter"/>
</dbReference>
<feature type="compositionally biased region" description="Basic and acidic residues" evidence="6">
    <location>
        <begin position="548"/>
        <end position="558"/>
    </location>
</feature>
<dbReference type="Gene3D" id="3.30.470.20">
    <property type="entry name" value="ATP-grasp fold, B domain"/>
    <property type="match status" value="1"/>
</dbReference>
<dbReference type="EMBL" id="ODYU01008504">
    <property type="protein sequence ID" value="SOQ52168.1"/>
    <property type="molecule type" value="Genomic_DNA"/>
</dbReference>
<accession>A0A2H1WGG6</accession>
<dbReference type="PANTHER" id="PTHR12241:SF161">
    <property type="entry name" value="TUBULIN POLYGLUTAMYLASE TTLL6"/>
    <property type="match status" value="1"/>
</dbReference>
<evidence type="ECO:0000256" key="4">
    <source>
        <dbReference type="ARBA" id="ARBA00022741"/>
    </source>
</evidence>
<name>A0A2H1WGG6_SPOFR</name>
<dbReference type="FunFam" id="3.30.470.20:FF:000009">
    <property type="entry name" value="tubulin polyglutamylase TTLL5 isoform X1"/>
    <property type="match status" value="1"/>
</dbReference>
<dbReference type="GO" id="GO:0000226">
    <property type="term" value="P:microtubule cytoskeleton organization"/>
    <property type="evidence" value="ECO:0007669"/>
    <property type="project" value="TreeGrafter"/>
</dbReference>
<keyword evidence="2" id="KW-0436">Ligase</keyword>
<keyword evidence="5" id="KW-0067">ATP-binding</keyword>
<dbReference type="GO" id="GO:0005524">
    <property type="term" value="F:ATP binding"/>
    <property type="evidence" value="ECO:0007669"/>
    <property type="project" value="UniProtKB-KW"/>
</dbReference>